<evidence type="ECO:0008006" key="4">
    <source>
        <dbReference type="Google" id="ProtNLM"/>
    </source>
</evidence>
<dbReference type="SUPFAM" id="SSF69618">
    <property type="entry name" value="HemD-like"/>
    <property type="match status" value="1"/>
</dbReference>
<comment type="caution">
    <text evidence="2">The sequence shown here is derived from an EMBL/GenBank/DDBJ whole genome shotgun (WGS) entry which is preliminary data.</text>
</comment>
<proteinExistence type="predicted"/>
<dbReference type="AlphaFoldDB" id="A0A921GPS8"/>
<dbReference type="EMBL" id="DYWO01000289">
    <property type="protein sequence ID" value="HJF50059.1"/>
    <property type="molecule type" value="Genomic_DNA"/>
</dbReference>
<feature type="non-terminal residue" evidence="2">
    <location>
        <position position="88"/>
    </location>
</feature>
<evidence type="ECO:0000256" key="1">
    <source>
        <dbReference type="SAM" id="MobiDB-lite"/>
    </source>
</evidence>
<gene>
    <name evidence="2" type="ORF">K8W24_09725</name>
</gene>
<feature type="region of interest" description="Disordered" evidence="1">
    <location>
        <begin position="1"/>
        <end position="28"/>
    </location>
</feature>
<evidence type="ECO:0000313" key="2">
    <source>
        <dbReference type="EMBL" id="HJF50059.1"/>
    </source>
</evidence>
<evidence type="ECO:0000313" key="3">
    <source>
        <dbReference type="Proteomes" id="UP000775129"/>
    </source>
</evidence>
<name>A0A921GPS8_9MICO</name>
<reference evidence="2" key="1">
    <citation type="journal article" date="2021" name="PeerJ">
        <title>Extensive microbial diversity within the chicken gut microbiome revealed by metagenomics and culture.</title>
        <authorList>
            <person name="Gilroy R."/>
            <person name="Ravi A."/>
            <person name="Getino M."/>
            <person name="Pursley I."/>
            <person name="Horton D.L."/>
            <person name="Alikhan N.F."/>
            <person name="Baker D."/>
            <person name="Gharbi K."/>
            <person name="Hall N."/>
            <person name="Watson M."/>
            <person name="Adriaenssens E.M."/>
            <person name="Foster-Nyarko E."/>
            <person name="Jarju S."/>
            <person name="Secka A."/>
            <person name="Antonio M."/>
            <person name="Oren A."/>
            <person name="Chaudhuri R.R."/>
            <person name="La Ragione R."/>
            <person name="Hildebrand F."/>
            <person name="Pallen M.J."/>
        </authorList>
    </citation>
    <scope>NUCLEOTIDE SEQUENCE</scope>
    <source>
        <strain evidence="2">1647</strain>
    </source>
</reference>
<dbReference type="Proteomes" id="UP000775129">
    <property type="component" value="Unassembled WGS sequence"/>
</dbReference>
<reference evidence="2" key="2">
    <citation type="submission" date="2021-09" db="EMBL/GenBank/DDBJ databases">
        <authorList>
            <person name="Gilroy R."/>
        </authorList>
    </citation>
    <scope>NUCLEOTIDE SEQUENCE</scope>
    <source>
        <strain evidence="2">1647</strain>
    </source>
</reference>
<dbReference type="InterPro" id="IPR036108">
    <property type="entry name" value="4pyrrol_syn_uPrphyn_synt_sf"/>
</dbReference>
<dbReference type="GO" id="GO:0033014">
    <property type="term" value="P:tetrapyrrole biosynthetic process"/>
    <property type="evidence" value="ECO:0007669"/>
    <property type="project" value="InterPro"/>
</dbReference>
<dbReference type="GO" id="GO:0004852">
    <property type="term" value="F:uroporphyrinogen-III synthase activity"/>
    <property type="evidence" value="ECO:0007669"/>
    <property type="project" value="InterPro"/>
</dbReference>
<organism evidence="2 3">
    <name type="scientific">Brachybacterium paraconglomeratum</name>
    <dbReference type="NCBI Taxonomy" id="173362"/>
    <lineage>
        <taxon>Bacteria</taxon>
        <taxon>Bacillati</taxon>
        <taxon>Actinomycetota</taxon>
        <taxon>Actinomycetes</taxon>
        <taxon>Micrococcales</taxon>
        <taxon>Dermabacteraceae</taxon>
        <taxon>Brachybacterium</taxon>
    </lineage>
</organism>
<protein>
    <recommendedName>
        <fullName evidence="4">Uroporphyrinogen-III synthase</fullName>
    </recommendedName>
</protein>
<dbReference type="Gene3D" id="3.40.50.10090">
    <property type="match status" value="1"/>
</dbReference>
<sequence>MSAVPGRSPAPEGSPPGIPPAAPRPVLVTRPAGRGEHLVHLLAQAGLHAEHVPLTHLVPTRSAELETARAELAAGVFTHLVVTSRTAA</sequence>
<accession>A0A921GPS8</accession>
<feature type="compositionally biased region" description="Pro residues" evidence="1">
    <location>
        <begin position="12"/>
        <end position="23"/>
    </location>
</feature>